<proteinExistence type="inferred from homology"/>
<evidence type="ECO:0000313" key="11">
    <source>
        <dbReference type="EMBL" id="CAD5226745.1"/>
    </source>
</evidence>
<feature type="region of interest" description="Disordered" evidence="7">
    <location>
        <begin position="408"/>
        <end position="442"/>
    </location>
</feature>
<evidence type="ECO:0000256" key="4">
    <source>
        <dbReference type="ARBA" id="ARBA00022679"/>
    </source>
</evidence>
<feature type="domain" description="E3 UFM1-protein ligase 1-like N-terminal" evidence="8">
    <location>
        <begin position="6"/>
        <end position="280"/>
    </location>
</feature>
<evidence type="ECO:0000259" key="8">
    <source>
        <dbReference type="Pfam" id="PF09743"/>
    </source>
</evidence>
<gene>
    <name evidence="11" type="ORF">BXYJ_LOCUS9290</name>
</gene>
<evidence type="ECO:0000313" key="12">
    <source>
        <dbReference type="Proteomes" id="UP000659654"/>
    </source>
</evidence>
<dbReference type="Pfam" id="PF09743">
    <property type="entry name" value="E3_UFM1_ligase"/>
    <property type="match status" value="1"/>
</dbReference>
<dbReference type="PANTHER" id="PTHR31057:SF0">
    <property type="entry name" value="E3 UFM1-PROTEIN LIGASE 1"/>
    <property type="match status" value="1"/>
</dbReference>
<keyword evidence="4" id="KW-0808">Transferase</keyword>
<dbReference type="EMBL" id="CAJFCV020000004">
    <property type="protein sequence ID" value="CAG9116165.1"/>
    <property type="molecule type" value="Genomic_DNA"/>
</dbReference>
<accession>A0A811LE71</accession>
<evidence type="ECO:0000256" key="6">
    <source>
        <dbReference type="ARBA" id="ARBA00030452"/>
    </source>
</evidence>
<dbReference type="Proteomes" id="UP000659654">
    <property type="component" value="Unassembled WGS sequence"/>
</dbReference>
<dbReference type="OrthoDB" id="10258297at2759"/>
<dbReference type="GO" id="GO:0061666">
    <property type="term" value="F:UFM1 ligase activity"/>
    <property type="evidence" value="ECO:0007669"/>
    <property type="project" value="InterPro"/>
</dbReference>
<dbReference type="EMBL" id="CAJFDI010000004">
    <property type="protein sequence ID" value="CAD5226745.1"/>
    <property type="molecule type" value="Genomic_DNA"/>
</dbReference>
<evidence type="ECO:0000256" key="7">
    <source>
        <dbReference type="SAM" id="MobiDB-lite"/>
    </source>
</evidence>
<dbReference type="Pfam" id="PF23659">
    <property type="entry name" value="UFL1"/>
    <property type="match status" value="1"/>
</dbReference>
<comment type="caution">
    <text evidence="11">The sequence shown here is derived from an EMBL/GenBank/DDBJ whole genome shotgun (WGS) entry which is preliminary data.</text>
</comment>
<evidence type="ECO:0000256" key="2">
    <source>
        <dbReference type="ARBA" id="ARBA00010789"/>
    </source>
</evidence>
<dbReference type="InterPro" id="IPR056761">
    <property type="entry name" value="Ufl1-like_C"/>
</dbReference>
<dbReference type="GO" id="GO:0032434">
    <property type="term" value="P:regulation of proteasomal ubiquitin-dependent protein catabolic process"/>
    <property type="evidence" value="ECO:0007669"/>
    <property type="project" value="TreeGrafter"/>
</dbReference>
<protein>
    <recommendedName>
        <fullName evidence="3">E3 UFM1-protein ligase 1 homolog</fullName>
    </recommendedName>
    <alternativeName>
        <fullName evidence="6">E3 UFM1-protein transferase 1 homolog</fullName>
    </alternativeName>
</protein>
<dbReference type="GO" id="GO:0034976">
    <property type="term" value="P:response to endoplasmic reticulum stress"/>
    <property type="evidence" value="ECO:0007669"/>
    <property type="project" value="TreeGrafter"/>
</dbReference>
<dbReference type="AlphaFoldDB" id="A0A811LE71"/>
<feature type="compositionally biased region" description="Polar residues" evidence="7">
    <location>
        <begin position="432"/>
        <end position="442"/>
    </location>
</feature>
<evidence type="ECO:0000259" key="10">
    <source>
        <dbReference type="Pfam" id="PF25041"/>
    </source>
</evidence>
<dbReference type="GO" id="GO:0005789">
    <property type="term" value="C:endoplasmic reticulum membrane"/>
    <property type="evidence" value="ECO:0007669"/>
    <property type="project" value="TreeGrafter"/>
</dbReference>
<evidence type="ECO:0000259" key="9">
    <source>
        <dbReference type="Pfam" id="PF23659"/>
    </source>
</evidence>
<dbReference type="Pfam" id="PF25041">
    <property type="entry name" value="UFL1_C"/>
    <property type="match status" value="1"/>
</dbReference>
<keyword evidence="12" id="KW-1185">Reference proteome</keyword>
<feature type="domain" description="E3 UFM1-protein ligase-like C-terminal" evidence="10">
    <location>
        <begin position="634"/>
        <end position="731"/>
    </location>
</feature>
<evidence type="ECO:0000256" key="1">
    <source>
        <dbReference type="ARBA" id="ARBA00003950"/>
    </source>
</evidence>
<organism evidence="11 12">
    <name type="scientific">Bursaphelenchus xylophilus</name>
    <name type="common">Pinewood nematode worm</name>
    <name type="synonym">Aphelenchoides xylophilus</name>
    <dbReference type="NCBI Taxonomy" id="6326"/>
    <lineage>
        <taxon>Eukaryota</taxon>
        <taxon>Metazoa</taxon>
        <taxon>Ecdysozoa</taxon>
        <taxon>Nematoda</taxon>
        <taxon>Chromadorea</taxon>
        <taxon>Rhabditida</taxon>
        <taxon>Tylenchina</taxon>
        <taxon>Tylenchomorpha</taxon>
        <taxon>Aphelenchoidea</taxon>
        <taxon>Aphelenchoididae</taxon>
        <taxon>Bursaphelenchus</taxon>
    </lineage>
</organism>
<dbReference type="Proteomes" id="UP000582659">
    <property type="component" value="Unassembled WGS sequence"/>
</dbReference>
<reference evidence="11" key="1">
    <citation type="submission" date="2020-09" db="EMBL/GenBank/DDBJ databases">
        <authorList>
            <person name="Kikuchi T."/>
        </authorList>
    </citation>
    <scope>NUCLEOTIDE SEQUENCE</scope>
    <source>
        <strain evidence="11">Ka4C1</strain>
    </source>
</reference>
<evidence type="ECO:0000256" key="3">
    <source>
        <dbReference type="ARBA" id="ARBA00014160"/>
    </source>
</evidence>
<dbReference type="SMR" id="A0A811LE71"/>
<dbReference type="InterPro" id="IPR056580">
    <property type="entry name" value="Ufl1_dom"/>
</dbReference>
<comment type="function">
    <text evidence="1">E3 UFM1-protein ligase that mediates ufmylation of target proteins.</text>
</comment>
<dbReference type="GO" id="GO:1990592">
    <property type="term" value="P:protein K69-linked ufmylation"/>
    <property type="evidence" value="ECO:0007669"/>
    <property type="project" value="TreeGrafter"/>
</dbReference>
<dbReference type="InterPro" id="IPR056579">
    <property type="entry name" value="Ufl1_N"/>
</dbReference>
<dbReference type="InterPro" id="IPR018611">
    <property type="entry name" value="Ufl1"/>
</dbReference>
<dbReference type="PANTHER" id="PTHR31057">
    <property type="entry name" value="E3 UFM1-PROTEIN LIGASE 1"/>
    <property type="match status" value="1"/>
</dbReference>
<keyword evidence="5" id="KW-0833">Ubl conjugation pathway</keyword>
<comment type="similarity">
    <text evidence="2">Belongs to the UFL1 family.</text>
</comment>
<sequence length="737" mass="82535">MATWADIRRLAADLQRVQAADSEKKLSEANCIEVITKLINSGAIDIVVASNGKEYITKKHLITEIENECIANGGRVTVTDLVALLNVNLEHVETATSVLINSSHEYILCAGELLARDFINGLCKQLNEKLKETGQLSMLELSKTWDLPTDVFNHYVLPELGTKIDAKKVEDQLYTNSFLQIQTNKLRACLAAFSKPTSLSSIFSAFSIPESLFFNIWNGLIADGKLSGHVVGAKNNLKAYYVPRMHEILVKSFIKKTFESEGFIATSLLKKLSVNDAKAYFKDLFSKKVLESSLFLESGVVTQSLWADTITSVHEELTAKLYVIVEEILPTVLSDMSEKDIDLLYADIKRNKPNVKSIIGEVYVLYDDKIVDQALEKVIPTVIEKARSDAPSIIDKIKEFKLSQQNVQKKAEEDDDWGSGGGKKKGKSGKKQSTTKAKNTSNNSQADYWSLVTLDKRELREDLSAIAHVPDLLLDEIIDELFVQTNNRYKEEVELALTSVDSSASKDMKKLIEERRLKAQHLYDQLLVFEQSLDELPETLALDLKSYLTKSICLEICQLMLSTVTECPSSTPLSNKVRDELINSIKDPEAREILSALFASTSDLAQFHDSVTDLQKISIMLRIPDKKKRTETFESYKELLRKRISEETDPPTLLLTCILFVFATKRGIAITCTGKFVGQLIKELSADSGKIPNTLVDQLQETQKLVVDSLKKKNVDQELMDKLTQKAAELKTSMLAL</sequence>
<name>A0A811LE71_BURXY</name>
<evidence type="ECO:0000256" key="5">
    <source>
        <dbReference type="ARBA" id="ARBA00022786"/>
    </source>
</evidence>
<feature type="domain" description="E3 UFM1-protein ligase 1-like" evidence="9">
    <location>
        <begin position="515"/>
        <end position="622"/>
    </location>
</feature>